<dbReference type="AlphaFoldDB" id="A0A3N4HNE1"/>
<dbReference type="EMBL" id="ML119780">
    <property type="protein sequence ID" value="RPA74787.1"/>
    <property type="molecule type" value="Genomic_DNA"/>
</dbReference>
<organism evidence="2 3">
    <name type="scientific">Ascobolus immersus RN42</name>
    <dbReference type="NCBI Taxonomy" id="1160509"/>
    <lineage>
        <taxon>Eukaryota</taxon>
        <taxon>Fungi</taxon>
        <taxon>Dikarya</taxon>
        <taxon>Ascomycota</taxon>
        <taxon>Pezizomycotina</taxon>
        <taxon>Pezizomycetes</taxon>
        <taxon>Pezizales</taxon>
        <taxon>Ascobolaceae</taxon>
        <taxon>Ascobolus</taxon>
    </lineage>
</organism>
<gene>
    <name evidence="2" type="ORF">BJ508DRAFT_380409</name>
</gene>
<feature type="region of interest" description="Disordered" evidence="1">
    <location>
        <begin position="184"/>
        <end position="232"/>
    </location>
</feature>
<feature type="region of interest" description="Disordered" evidence="1">
    <location>
        <begin position="1"/>
        <end position="41"/>
    </location>
</feature>
<name>A0A3N4HNE1_ASCIM</name>
<proteinExistence type="predicted"/>
<evidence type="ECO:0000313" key="2">
    <source>
        <dbReference type="EMBL" id="RPA74787.1"/>
    </source>
</evidence>
<feature type="compositionally biased region" description="Basic and acidic residues" evidence="1">
    <location>
        <begin position="27"/>
        <end position="40"/>
    </location>
</feature>
<reference evidence="2 3" key="1">
    <citation type="journal article" date="2018" name="Nat. Ecol. Evol.">
        <title>Pezizomycetes genomes reveal the molecular basis of ectomycorrhizal truffle lifestyle.</title>
        <authorList>
            <person name="Murat C."/>
            <person name="Payen T."/>
            <person name="Noel B."/>
            <person name="Kuo A."/>
            <person name="Morin E."/>
            <person name="Chen J."/>
            <person name="Kohler A."/>
            <person name="Krizsan K."/>
            <person name="Balestrini R."/>
            <person name="Da Silva C."/>
            <person name="Montanini B."/>
            <person name="Hainaut M."/>
            <person name="Levati E."/>
            <person name="Barry K.W."/>
            <person name="Belfiori B."/>
            <person name="Cichocki N."/>
            <person name="Clum A."/>
            <person name="Dockter R.B."/>
            <person name="Fauchery L."/>
            <person name="Guy J."/>
            <person name="Iotti M."/>
            <person name="Le Tacon F."/>
            <person name="Lindquist E.A."/>
            <person name="Lipzen A."/>
            <person name="Malagnac F."/>
            <person name="Mello A."/>
            <person name="Molinier V."/>
            <person name="Miyauchi S."/>
            <person name="Poulain J."/>
            <person name="Riccioni C."/>
            <person name="Rubini A."/>
            <person name="Sitrit Y."/>
            <person name="Splivallo R."/>
            <person name="Traeger S."/>
            <person name="Wang M."/>
            <person name="Zifcakova L."/>
            <person name="Wipf D."/>
            <person name="Zambonelli A."/>
            <person name="Paolocci F."/>
            <person name="Nowrousian M."/>
            <person name="Ottonello S."/>
            <person name="Baldrian P."/>
            <person name="Spatafora J.W."/>
            <person name="Henrissat B."/>
            <person name="Nagy L.G."/>
            <person name="Aury J.M."/>
            <person name="Wincker P."/>
            <person name="Grigoriev I.V."/>
            <person name="Bonfante P."/>
            <person name="Martin F.M."/>
        </authorList>
    </citation>
    <scope>NUCLEOTIDE SEQUENCE [LARGE SCALE GENOMIC DNA]</scope>
    <source>
        <strain evidence="2 3">RN42</strain>
    </source>
</reference>
<accession>A0A3N4HNE1</accession>
<evidence type="ECO:0000313" key="3">
    <source>
        <dbReference type="Proteomes" id="UP000275078"/>
    </source>
</evidence>
<sequence length="232" mass="25363">MSTQESKGKGNDPAVASTPEREEEENENKSEHNPEDKDFEGLCANKADGRVVYYNEDDAEAAGAKADLPEEVRSYAFIWSTTSADDLEAEGREFVVGLDAACDFADDGYEPDCLGTLSEYPGKSEKGNQLYEYWMCLHCLARFCIGCWEQHLKHRGHPIPGTLVTKVSLKSGLIARRYGGKDTAKALGSWPSTSTDPRRSPPRHKRERAYSGSGGEGSTSSGSPVSKKSKNT</sequence>
<keyword evidence="3" id="KW-1185">Reference proteome</keyword>
<dbReference type="Proteomes" id="UP000275078">
    <property type="component" value="Unassembled WGS sequence"/>
</dbReference>
<evidence type="ECO:0000256" key="1">
    <source>
        <dbReference type="SAM" id="MobiDB-lite"/>
    </source>
</evidence>
<feature type="compositionally biased region" description="Basic and acidic residues" evidence="1">
    <location>
        <begin position="1"/>
        <end position="10"/>
    </location>
</feature>
<protein>
    <submittedName>
        <fullName evidence="2">Uncharacterized protein</fullName>
    </submittedName>
</protein>